<keyword evidence="3" id="KW-1185">Reference proteome</keyword>
<reference evidence="2 3" key="1">
    <citation type="submission" date="2013-11" db="EMBL/GenBank/DDBJ databases">
        <title>Complete genome sequence of Rhizobium gallicum bv. gallicum R602.</title>
        <authorList>
            <person name="Bustos P."/>
            <person name="Santamaria R.I."/>
            <person name="Lozano L."/>
            <person name="Acosta J.L."/>
            <person name="Ormeno-Orrillo E."/>
            <person name="Rogel M.A."/>
            <person name="Romero D."/>
            <person name="Cevallos M.A."/>
            <person name="Martinez-Romero E."/>
            <person name="Gonzalez V."/>
        </authorList>
    </citation>
    <scope>NUCLEOTIDE SEQUENCE [LARGE SCALE GENOMIC DNA]</scope>
    <source>
        <strain evidence="2 3">R602</strain>
    </source>
</reference>
<evidence type="ECO:0000313" key="3">
    <source>
        <dbReference type="Proteomes" id="UP000031368"/>
    </source>
</evidence>
<dbReference type="Pfam" id="PF04397">
    <property type="entry name" value="LytTR"/>
    <property type="match status" value="1"/>
</dbReference>
<dbReference type="AlphaFoldDB" id="A0A0B4X1X1"/>
<dbReference type="PROSITE" id="PS50930">
    <property type="entry name" value="HTH_LYTTR"/>
    <property type="match status" value="1"/>
</dbReference>
<dbReference type="InterPro" id="IPR007492">
    <property type="entry name" value="LytTR_DNA-bd_dom"/>
</dbReference>
<sequence>MRFTDALKETGATAGLQVHRSHGTADAYVERLKRDNGKLLILTREAFEIPASRGYAAEVRRRVG</sequence>
<name>A0A0B4X1X1_9HYPH</name>
<keyword evidence="2" id="KW-0238">DNA-binding</keyword>
<protein>
    <submittedName>
        <fullName evidence="2">LytTR family DNA-binding domain-containing protein</fullName>
    </submittedName>
</protein>
<dbReference type="HOGENOM" id="CLU_2864726_0_0_5"/>
<accession>A0A0B4X1X1</accession>
<proteinExistence type="predicted"/>
<evidence type="ECO:0000259" key="1">
    <source>
        <dbReference type="PROSITE" id="PS50930"/>
    </source>
</evidence>
<feature type="domain" description="HTH LytTR-type" evidence="1">
    <location>
        <begin position="1"/>
        <end position="64"/>
    </location>
</feature>
<dbReference type="GO" id="GO:0003677">
    <property type="term" value="F:DNA binding"/>
    <property type="evidence" value="ECO:0007669"/>
    <property type="project" value="UniProtKB-KW"/>
</dbReference>
<evidence type="ECO:0000313" key="2">
    <source>
        <dbReference type="EMBL" id="AJD41934.1"/>
    </source>
</evidence>
<gene>
    <name evidence="2" type="ORF">RGR602_CH02612</name>
</gene>
<dbReference type="Proteomes" id="UP000031368">
    <property type="component" value="Chromosome"/>
</dbReference>
<dbReference type="EMBL" id="CP006877">
    <property type="protein sequence ID" value="AJD41934.1"/>
    <property type="molecule type" value="Genomic_DNA"/>
</dbReference>
<dbReference type="KEGG" id="rga:RGR602_CH02612"/>
<organism evidence="2 3">
    <name type="scientific">Rhizobium gallicum bv. gallicum R602sp</name>
    <dbReference type="NCBI Taxonomy" id="1041138"/>
    <lineage>
        <taxon>Bacteria</taxon>
        <taxon>Pseudomonadati</taxon>
        <taxon>Pseudomonadota</taxon>
        <taxon>Alphaproteobacteria</taxon>
        <taxon>Hyphomicrobiales</taxon>
        <taxon>Rhizobiaceae</taxon>
        <taxon>Rhizobium/Agrobacterium group</taxon>
        <taxon>Rhizobium</taxon>
    </lineage>
</organism>